<evidence type="ECO:0000313" key="11">
    <source>
        <dbReference type="EMBL" id="AJI21415.1"/>
    </source>
</evidence>
<protein>
    <submittedName>
        <fullName evidence="11">L,D-transpeptidase catalytic domain protein</fullName>
    </submittedName>
</protein>
<dbReference type="PANTHER" id="PTHR30582:SF24">
    <property type="entry name" value="L,D-TRANSPEPTIDASE ERFK_SRFK-RELATED"/>
    <property type="match status" value="1"/>
</dbReference>
<comment type="similarity">
    <text evidence="2">Belongs to the YkuD family.</text>
</comment>
<evidence type="ECO:0000256" key="3">
    <source>
        <dbReference type="ARBA" id="ARBA00022676"/>
    </source>
</evidence>
<dbReference type="GeneID" id="93642073"/>
<keyword evidence="6 9" id="KW-0133">Cell shape</keyword>
<dbReference type="MEROPS" id="C82.003"/>
<dbReference type="GO" id="GO:0071972">
    <property type="term" value="F:peptidoglycan L,D-transpeptidase activity"/>
    <property type="evidence" value="ECO:0007669"/>
    <property type="project" value="TreeGrafter"/>
</dbReference>
<gene>
    <name evidence="11" type="ORF">BG04_4045</name>
</gene>
<dbReference type="InterPro" id="IPR050979">
    <property type="entry name" value="LD-transpeptidase"/>
</dbReference>
<dbReference type="GO" id="GO:0016757">
    <property type="term" value="F:glycosyltransferase activity"/>
    <property type="evidence" value="ECO:0007669"/>
    <property type="project" value="UniProtKB-KW"/>
</dbReference>
<keyword evidence="3" id="KW-0328">Glycosyltransferase</keyword>
<evidence type="ECO:0000256" key="1">
    <source>
        <dbReference type="ARBA" id="ARBA00004752"/>
    </source>
</evidence>
<dbReference type="KEGG" id="bmeg:BG04_4045"/>
<dbReference type="PATRIC" id="fig|592022.4.peg.1652"/>
<dbReference type="HOGENOM" id="CLU_042399_4_1_9"/>
<evidence type="ECO:0000256" key="9">
    <source>
        <dbReference type="PROSITE-ProRule" id="PRU01373"/>
    </source>
</evidence>
<dbReference type="GO" id="GO:0071555">
    <property type="term" value="P:cell wall organization"/>
    <property type="evidence" value="ECO:0007669"/>
    <property type="project" value="UniProtKB-UniRule"/>
</dbReference>
<evidence type="ECO:0000256" key="5">
    <source>
        <dbReference type="ARBA" id="ARBA00022801"/>
    </source>
</evidence>
<dbReference type="SUPFAM" id="SSF141523">
    <property type="entry name" value="L,D-transpeptidase catalytic domain-like"/>
    <property type="match status" value="1"/>
</dbReference>
<dbReference type="GO" id="GO:0005576">
    <property type="term" value="C:extracellular region"/>
    <property type="evidence" value="ECO:0007669"/>
    <property type="project" value="TreeGrafter"/>
</dbReference>
<dbReference type="Proteomes" id="UP000031829">
    <property type="component" value="Chromosome"/>
</dbReference>
<proteinExistence type="inferred from homology"/>
<dbReference type="InterPro" id="IPR038063">
    <property type="entry name" value="Transpep_catalytic_dom"/>
</dbReference>
<dbReference type="CDD" id="cd16913">
    <property type="entry name" value="YkuD_like"/>
    <property type="match status" value="1"/>
</dbReference>
<dbReference type="AlphaFoldDB" id="A0A0B6A939"/>
<evidence type="ECO:0000256" key="7">
    <source>
        <dbReference type="ARBA" id="ARBA00022984"/>
    </source>
</evidence>
<dbReference type="Pfam" id="PF03734">
    <property type="entry name" value="YkuD"/>
    <property type="match status" value="1"/>
</dbReference>
<keyword evidence="5" id="KW-0378">Hydrolase</keyword>
<feature type="domain" description="L,D-TPase catalytic" evidence="10">
    <location>
        <begin position="3"/>
        <end position="110"/>
    </location>
</feature>
<name>A0A0B6A939_PRIM2</name>
<feature type="active site" description="Nucleophile" evidence="9">
    <location>
        <position position="86"/>
    </location>
</feature>
<reference evidence="11 12" key="1">
    <citation type="journal article" date="2015" name="Genome Announc.">
        <title>Complete genome sequences for 35 biothreat assay-relevant bacillus species.</title>
        <authorList>
            <person name="Johnson S.L."/>
            <person name="Daligault H.E."/>
            <person name="Davenport K.W."/>
            <person name="Jaissle J."/>
            <person name="Frey K.G."/>
            <person name="Ladner J.T."/>
            <person name="Broomall S.M."/>
            <person name="Bishop-Lilly K.A."/>
            <person name="Bruce D.C."/>
            <person name="Gibbons H.S."/>
            <person name="Coyne S.R."/>
            <person name="Lo C.C."/>
            <person name="Meincke L."/>
            <person name="Munk A.C."/>
            <person name="Koroleva G.I."/>
            <person name="Rosenzweig C.N."/>
            <person name="Palacios G.F."/>
            <person name="Redden C.L."/>
            <person name="Minogue T.D."/>
            <person name="Chain P.S."/>
        </authorList>
    </citation>
    <scope>NUCLEOTIDE SEQUENCE [LARGE SCALE GENOMIC DNA]</scope>
    <source>
        <strain evidence="12">ATCC 14581 / DSM 32 / JCM 2506 / NBRC 15308 / NCIMB 9376 / NCTC 10342 / NRRL B-14308 / VKM B-512</strain>
    </source>
</reference>
<accession>A0A0B6A939</accession>
<evidence type="ECO:0000256" key="2">
    <source>
        <dbReference type="ARBA" id="ARBA00005992"/>
    </source>
</evidence>
<organism evidence="11 12">
    <name type="scientific">Priestia megaterium (strain ATCC 14581 / DSM 32 / CCUG 1817 / JCM 2506 / NBRC 15308 / NCIMB 9376 / NCTC 10342 / NRRL B-14308 / VKM B-512 / Ford 19)</name>
    <name type="common">Bacillus megaterium</name>
    <dbReference type="NCBI Taxonomy" id="1348623"/>
    <lineage>
        <taxon>Bacteria</taxon>
        <taxon>Bacillati</taxon>
        <taxon>Bacillota</taxon>
        <taxon>Bacilli</taxon>
        <taxon>Bacillales</taxon>
        <taxon>Bacillaceae</taxon>
        <taxon>Priestia</taxon>
    </lineage>
</organism>
<evidence type="ECO:0000256" key="8">
    <source>
        <dbReference type="ARBA" id="ARBA00023316"/>
    </source>
</evidence>
<keyword evidence="4" id="KW-0808">Transferase</keyword>
<dbReference type="PANTHER" id="PTHR30582">
    <property type="entry name" value="L,D-TRANSPEPTIDASE"/>
    <property type="match status" value="1"/>
</dbReference>
<evidence type="ECO:0000256" key="6">
    <source>
        <dbReference type="ARBA" id="ARBA00022960"/>
    </source>
</evidence>
<evidence type="ECO:0000313" key="12">
    <source>
        <dbReference type="Proteomes" id="UP000031829"/>
    </source>
</evidence>
<evidence type="ECO:0000256" key="4">
    <source>
        <dbReference type="ARBA" id="ARBA00022679"/>
    </source>
</evidence>
<dbReference type="UniPathway" id="UPA00219"/>
<dbReference type="EMBL" id="CP009920">
    <property type="protein sequence ID" value="AJI21415.1"/>
    <property type="molecule type" value="Genomic_DNA"/>
</dbReference>
<comment type="pathway">
    <text evidence="1 9">Cell wall biogenesis; peptidoglycan biosynthesis.</text>
</comment>
<feature type="active site" description="Proton donor/acceptor" evidence="9">
    <location>
        <position position="70"/>
    </location>
</feature>
<dbReference type="PROSITE" id="PS52029">
    <property type="entry name" value="LD_TPASE"/>
    <property type="match status" value="1"/>
</dbReference>
<sequence>MAKRIDVSIKQHQLKLYDGAKLVKTYPIAVGKMITPTPTGKFKIINKDTTPPAVFGPLWMGLSKPTYGIHGTNDPASIGRDMSHGCVRMDNEDILELSSVVPIGTPVYIHK</sequence>
<keyword evidence="8 9" id="KW-0961">Cell wall biogenesis/degradation</keyword>
<dbReference type="RefSeq" id="WP_013082624.1">
    <property type="nucleotide sequence ID" value="NZ_BCVB01000002.1"/>
</dbReference>
<dbReference type="GO" id="GO:0008360">
    <property type="term" value="P:regulation of cell shape"/>
    <property type="evidence" value="ECO:0007669"/>
    <property type="project" value="UniProtKB-UniRule"/>
</dbReference>
<dbReference type="InterPro" id="IPR005490">
    <property type="entry name" value="LD_TPept_cat_dom"/>
</dbReference>
<dbReference type="GO" id="GO:0018104">
    <property type="term" value="P:peptidoglycan-protein cross-linking"/>
    <property type="evidence" value="ECO:0007669"/>
    <property type="project" value="TreeGrafter"/>
</dbReference>
<dbReference type="Gene3D" id="2.40.440.10">
    <property type="entry name" value="L,D-transpeptidase catalytic domain-like"/>
    <property type="match status" value="1"/>
</dbReference>
<keyword evidence="7 9" id="KW-0573">Peptidoglycan synthesis</keyword>
<evidence type="ECO:0000259" key="10">
    <source>
        <dbReference type="PROSITE" id="PS52029"/>
    </source>
</evidence>